<comment type="caution">
    <text evidence="2">The sequence shown here is derived from an EMBL/GenBank/DDBJ whole genome shotgun (WGS) entry which is preliminary data.</text>
</comment>
<dbReference type="Proteomes" id="UP001154265">
    <property type="component" value="Unassembled WGS sequence"/>
</dbReference>
<evidence type="ECO:0000259" key="1">
    <source>
        <dbReference type="Pfam" id="PF13443"/>
    </source>
</evidence>
<gene>
    <name evidence="2" type="ORF">L3556_12190</name>
</gene>
<protein>
    <submittedName>
        <fullName evidence="2">Helix-turn-helix domain-containing protein</fullName>
    </submittedName>
</protein>
<keyword evidence="3" id="KW-1185">Reference proteome</keyword>
<organism evidence="2 3">
    <name type="scientific">Candidatus Synechococcus calcipolaris G9</name>
    <dbReference type="NCBI Taxonomy" id="1497997"/>
    <lineage>
        <taxon>Bacteria</taxon>
        <taxon>Bacillati</taxon>
        <taxon>Cyanobacteriota</taxon>
        <taxon>Cyanophyceae</taxon>
        <taxon>Synechococcales</taxon>
        <taxon>Synechococcaceae</taxon>
        <taxon>Synechococcus</taxon>
    </lineage>
</organism>
<dbReference type="RefSeq" id="WP_277867549.1">
    <property type="nucleotide sequence ID" value="NZ_JAKKUT010000002.1"/>
</dbReference>
<accession>A0ABT6F1I4</accession>
<name>A0ABT6F1I4_9SYNE</name>
<sequence length="219" mass="24482">MVAKANVHPADAARAKLMGQHLQDRLGDVGIHYRTQLQQRGFSRRQVQRIYQGEIESLRLETLTALAKLFDLSAWQLLQELEAVAISTNPQGRSPHLDVEPSSETFLRQTIQRQALETLESFLRFWPTAAYAAQQNPTAPAVKLLPLIKPVMTLLSDWDVRAIAEVGAWVNFDPTLHQSGVPDLPPGTTVRVTHQGYVWGNPPRLLFRAQVVPGQNNSP</sequence>
<feature type="domain" description="HTH cro/C1-type" evidence="1">
    <location>
        <begin position="22"/>
        <end position="73"/>
    </location>
</feature>
<evidence type="ECO:0000313" key="3">
    <source>
        <dbReference type="Proteomes" id="UP001154265"/>
    </source>
</evidence>
<dbReference type="EMBL" id="JAKKUT010000002">
    <property type="protein sequence ID" value="MDG2991687.1"/>
    <property type="molecule type" value="Genomic_DNA"/>
</dbReference>
<reference evidence="2" key="1">
    <citation type="journal article" date="2022" name="Genome Biol. Evol.">
        <title>A New Gene Family Diagnostic for Intracellular Biomineralization of Amorphous Ca Carbonates by Cyanobacteria.</title>
        <authorList>
            <person name="Benzerara K."/>
            <person name="Duprat E."/>
            <person name="Bitard-Feildel T."/>
            <person name="Caumes G."/>
            <person name="Cassier-Chauvat C."/>
            <person name="Chauvat F."/>
            <person name="Dezi M."/>
            <person name="Diop S.I."/>
            <person name="Gaschignard G."/>
            <person name="Gorgen S."/>
            <person name="Gugger M."/>
            <person name="Lopez-Garcia P."/>
            <person name="Millet M."/>
            <person name="Skouri-Panet F."/>
            <person name="Moreira D."/>
            <person name="Callebaut I."/>
        </authorList>
    </citation>
    <scope>NUCLEOTIDE SEQUENCE</scope>
    <source>
        <strain evidence="2">G9</strain>
    </source>
</reference>
<proteinExistence type="predicted"/>
<dbReference type="Pfam" id="PF13443">
    <property type="entry name" value="HTH_26"/>
    <property type="match status" value="1"/>
</dbReference>
<evidence type="ECO:0000313" key="2">
    <source>
        <dbReference type="EMBL" id="MDG2991687.1"/>
    </source>
</evidence>
<reference evidence="2" key="2">
    <citation type="submission" date="2022-01" db="EMBL/GenBank/DDBJ databases">
        <authorList>
            <person name="Zivanovic Y."/>
            <person name="Moreira D."/>
            <person name="Lopez-Garcia P."/>
        </authorList>
    </citation>
    <scope>NUCLEOTIDE SEQUENCE</scope>
    <source>
        <strain evidence="2">G9</strain>
    </source>
</reference>
<dbReference type="InterPro" id="IPR001387">
    <property type="entry name" value="Cro/C1-type_HTH"/>
</dbReference>